<feature type="region of interest" description="Disordered" evidence="1">
    <location>
        <begin position="131"/>
        <end position="168"/>
    </location>
</feature>
<protein>
    <submittedName>
        <fullName evidence="2">Uncharacterized protein</fullName>
    </submittedName>
</protein>
<evidence type="ECO:0000313" key="3">
    <source>
        <dbReference type="Proteomes" id="UP000187506"/>
    </source>
</evidence>
<dbReference type="RefSeq" id="WP_076733348.1">
    <property type="nucleotide sequence ID" value="NZ_CP019352.1"/>
</dbReference>
<gene>
    <name evidence="2" type="ORF">BWR22_08960</name>
</gene>
<dbReference type="KEGG" id="lvn:BWR22_08960"/>
<dbReference type="AlphaFoldDB" id="A0AAC9PW48"/>
<reference evidence="2 3" key="1">
    <citation type="submission" date="2017-01" db="EMBL/GenBank/DDBJ databases">
        <title>Complete genome of Lacinutrix venerupis DOK2-8 isolated from seawater in Dokdo.</title>
        <authorList>
            <person name="Chi W.-J."/>
            <person name="Kim J.H."/>
        </authorList>
    </citation>
    <scope>NUCLEOTIDE SEQUENCE [LARGE SCALE GENOMIC DNA]</scope>
    <source>
        <strain evidence="2 3">DOK2-8</strain>
    </source>
</reference>
<keyword evidence="3" id="KW-1185">Reference proteome</keyword>
<proteinExistence type="predicted"/>
<evidence type="ECO:0000313" key="2">
    <source>
        <dbReference type="EMBL" id="APY00442.1"/>
    </source>
</evidence>
<evidence type="ECO:0000256" key="1">
    <source>
        <dbReference type="SAM" id="MobiDB-lite"/>
    </source>
</evidence>
<dbReference type="Proteomes" id="UP000187506">
    <property type="component" value="Chromosome"/>
</dbReference>
<accession>A0AAC9PW48</accession>
<sequence>MKNLFTLVLGLIIGALIMYFFCCKTENLGAVEITKPRGVITPSEAAILDEQYNSRHALISDSIVDRSDNRSSWWSLEDIRNYLDYAENQSRELGYAMDGLRVYLGAYKTENGVVGYTTMFMVPTSSEIVQDSIKGGSARRAGNGGDIPGGDPLNMGQNGTPPGGNYPQ</sequence>
<dbReference type="EMBL" id="CP019352">
    <property type="protein sequence ID" value="APY00442.1"/>
    <property type="molecule type" value="Genomic_DNA"/>
</dbReference>
<name>A0AAC9PW48_9FLAO</name>
<organism evidence="2 3">
    <name type="scientific">Lacinutrix venerupis</name>
    <dbReference type="NCBI Taxonomy" id="1486034"/>
    <lineage>
        <taxon>Bacteria</taxon>
        <taxon>Pseudomonadati</taxon>
        <taxon>Bacteroidota</taxon>
        <taxon>Flavobacteriia</taxon>
        <taxon>Flavobacteriales</taxon>
        <taxon>Flavobacteriaceae</taxon>
        <taxon>Lacinutrix</taxon>
    </lineage>
</organism>